<gene>
    <name evidence="7" type="ORF">GCM10023081_39500</name>
</gene>
<dbReference type="InterPro" id="IPR039422">
    <property type="entry name" value="MarR/SlyA-like"/>
</dbReference>
<evidence type="ECO:0000256" key="2">
    <source>
        <dbReference type="ARBA" id="ARBA00022490"/>
    </source>
</evidence>
<keyword evidence="3" id="KW-0805">Transcription regulation</keyword>
<evidence type="ECO:0000259" key="6">
    <source>
        <dbReference type="PROSITE" id="PS50995"/>
    </source>
</evidence>
<dbReference type="InterPro" id="IPR036390">
    <property type="entry name" value="WH_DNA-bd_sf"/>
</dbReference>
<dbReference type="Proteomes" id="UP001500752">
    <property type="component" value="Unassembled WGS sequence"/>
</dbReference>
<dbReference type="RefSeq" id="WP_345153576.1">
    <property type="nucleotide sequence ID" value="NZ_BAABEO010000026.1"/>
</dbReference>
<dbReference type="InterPro" id="IPR055166">
    <property type="entry name" value="Transc_reg_Sar_Rot_HTH"/>
</dbReference>
<dbReference type="EMBL" id="BAABEO010000026">
    <property type="protein sequence ID" value="GAA3698701.1"/>
    <property type="molecule type" value="Genomic_DNA"/>
</dbReference>
<dbReference type="InterPro" id="IPR011991">
    <property type="entry name" value="ArsR-like_HTH"/>
</dbReference>
<comment type="caution">
    <text evidence="7">The sequence shown here is derived from an EMBL/GenBank/DDBJ whole genome shotgun (WGS) entry which is preliminary data.</text>
</comment>
<dbReference type="PANTHER" id="PTHR33164">
    <property type="entry name" value="TRANSCRIPTIONAL REGULATOR, MARR FAMILY"/>
    <property type="match status" value="1"/>
</dbReference>
<dbReference type="SUPFAM" id="SSF46785">
    <property type="entry name" value="Winged helix' DNA-binding domain"/>
    <property type="match status" value="1"/>
</dbReference>
<keyword evidence="4" id="KW-0238">DNA-binding</keyword>
<comment type="subcellular location">
    <subcellularLocation>
        <location evidence="1">Cytoplasm</location>
    </subcellularLocation>
</comment>
<evidence type="ECO:0000256" key="3">
    <source>
        <dbReference type="ARBA" id="ARBA00023015"/>
    </source>
</evidence>
<dbReference type="PANTHER" id="PTHR33164:SF5">
    <property type="entry name" value="ORGANIC HYDROPEROXIDE RESISTANCE TRANSCRIPTIONAL REGULATOR"/>
    <property type="match status" value="1"/>
</dbReference>
<evidence type="ECO:0000256" key="4">
    <source>
        <dbReference type="ARBA" id="ARBA00023125"/>
    </source>
</evidence>
<evidence type="ECO:0000313" key="7">
    <source>
        <dbReference type="EMBL" id="GAA3698701.1"/>
    </source>
</evidence>
<feature type="domain" description="HTH marR-type" evidence="6">
    <location>
        <begin position="14"/>
        <end position="144"/>
    </location>
</feature>
<dbReference type="InterPro" id="IPR036388">
    <property type="entry name" value="WH-like_DNA-bd_sf"/>
</dbReference>
<keyword evidence="8" id="KW-1185">Reference proteome</keyword>
<evidence type="ECO:0000313" key="8">
    <source>
        <dbReference type="Proteomes" id="UP001500752"/>
    </source>
</evidence>
<keyword evidence="2" id="KW-0963">Cytoplasm</keyword>
<dbReference type="CDD" id="cd00090">
    <property type="entry name" value="HTH_ARSR"/>
    <property type="match status" value="1"/>
</dbReference>
<evidence type="ECO:0000256" key="1">
    <source>
        <dbReference type="ARBA" id="ARBA00004496"/>
    </source>
</evidence>
<dbReference type="InterPro" id="IPR000835">
    <property type="entry name" value="HTH_MarR-typ"/>
</dbReference>
<dbReference type="SMART" id="SM00347">
    <property type="entry name" value="HTH_MARR"/>
    <property type="match status" value="1"/>
</dbReference>
<proteinExistence type="predicted"/>
<evidence type="ECO:0000256" key="5">
    <source>
        <dbReference type="ARBA" id="ARBA00023163"/>
    </source>
</evidence>
<dbReference type="Pfam" id="PF22381">
    <property type="entry name" value="Staph_reg_Sar_Rot"/>
    <property type="match status" value="1"/>
</dbReference>
<reference evidence="8" key="1">
    <citation type="journal article" date="2019" name="Int. J. Syst. Evol. Microbiol.">
        <title>The Global Catalogue of Microorganisms (GCM) 10K type strain sequencing project: providing services to taxonomists for standard genome sequencing and annotation.</title>
        <authorList>
            <consortium name="The Broad Institute Genomics Platform"/>
            <consortium name="The Broad Institute Genome Sequencing Center for Infectious Disease"/>
            <person name="Wu L."/>
            <person name="Ma J."/>
        </authorList>
    </citation>
    <scope>NUCLEOTIDE SEQUENCE [LARGE SCALE GENOMIC DNA]</scope>
    <source>
        <strain evidence="8">JCM 30742</strain>
    </source>
</reference>
<protein>
    <submittedName>
        <fullName evidence="7">MarR family transcriptional regulator</fullName>
    </submittedName>
</protein>
<name>A0ABP7D5Q0_9MICC</name>
<organism evidence="7 8">
    <name type="scientific">Arthrobacter ginkgonis</name>
    <dbReference type="NCBI Taxonomy" id="1630594"/>
    <lineage>
        <taxon>Bacteria</taxon>
        <taxon>Bacillati</taxon>
        <taxon>Actinomycetota</taxon>
        <taxon>Actinomycetes</taxon>
        <taxon>Micrococcales</taxon>
        <taxon>Micrococcaceae</taxon>
        <taxon>Arthrobacter</taxon>
    </lineage>
</organism>
<sequence>MSSSTGDDDDLLLERQFCFALAAASRTVISAYKPVLQEMNLTHPQYLVMLALWEKSPRSVKEIGEMLMLAPATLSPLLKRLEGAGYITRRREKVDERTLVVGLTPAGTALRTRALGVPETMLQKLSLTREQAAQLRDDMVRLTNIVQAGGPVPPNVGEAPDAG</sequence>
<dbReference type="PROSITE" id="PS50995">
    <property type="entry name" value="HTH_MARR_2"/>
    <property type="match status" value="1"/>
</dbReference>
<accession>A0ABP7D5Q0</accession>
<keyword evidence="5" id="KW-0804">Transcription</keyword>
<dbReference type="Gene3D" id="1.10.10.10">
    <property type="entry name" value="Winged helix-like DNA-binding domain superfamily/Winged helix DNA-binding domain"/>
    <property type="match status" value="1"/>
</dbReference>